<name>A0ACB8RL33_9AGAM</name>
<gene>
    <name evidence="1" type="ORF">FA95DRAFT_209653</name>
</gene>
<proteinExistence type="predicted"/>
<reference evidence="1" key="2">
    <citation type="journal article" date="2022" name="New Phytol.">
        <title>Evolutionary transition to the ectomycorrhizal habit in the genomes of a hyperdiverse lineage of mushroom-forming fungi.</title>
        <authorList>
            <person name="Looney B."/>
            <person name="Miyauchi S."/>
            <person name="Morin E."/>
            <person name="Drula E."/>
            <person name="Courty P.E."/>
            <person name="Kohler A."/>
            <person name="Kuo A."/>
            <person name="LaButti K."/>
            <person name="Pangilinan J."/>
            <person name="Lipzen A."/>
            <person name="Riley R."/>
            <person name="Andreopoulos W."/>
            <person name="He G."/>
            <person name="Johnson J."/>
            <person name="Nolan M."/>
            <person name="Tritt A."/>
            <person name="Barry K.W."/>
            <person name="Grigoriev I.V."/>
            <person name="Nagy L.G."/>
            <person name="Hibbett D."/>
            <person name="Henrissat B."/>
            <person name="Matheny P.B."/>
            <person name="Labbe J."/>
            <person name="Martin F.M."/>
        </authorList>
    </citation>
    <scope>NUCLEOTIDE SEQUENCE</scope>
    <source>
        <strain evidence="1">FP105234-sp</strain>
    </source>
</reference>
<protein>
    <submittedName>
        <fullName evidence="1">Uncharacterized protein</fullName>
    </submittedName>
</protein>
<dbReference type="Proteomes" id="UP000814033">
    <property type="component" value="Unassembled WGS sequence"/>
</dbReference>
<comment type="caution">
    <text evidence="1">The sequence shown here is derived from an EMBL/GenBank/DDBJ whole genome shotgun (WGS) entry which is preliminary data.</text>
</comment>
<accession>A0ACB8RL33</accession>
<dbReference type="EMBL" id="MU275968">
    <property type="protein sequence ID" value="KAI0044884.1"/>
    <property type="molecule type" value="Genomic_DNA"/>
</dbReference>
<evidence type="ECO:0000313" key="1">
    <source>
        <dbReference type="EMBL" id="KAI0044884.1"/>
    </source>
</evidence>
<organism evidence="1 2">
    <name type="scientific">Auriscalpium vulgare</name>
    <dbReference type="NCBI Taxonomy" id="40419"/>
    <lineage>
        <taxon>Eukaryota</taxon>
        <taxon>Fungi</taxon>
        <taxon>Dikarya</taxon>
        <taxon>Basidiomycota</taxon>
        <taxon>Agaricomycotina</taxon>
        <taxon>Agaricomycetes</taxon>
        <taxon>Russulales</taxon>
        <taxon>Auriscalpiaceae</taxon>
        <taxon>Auriscalpium</taxon>
    </lineage>
</organism>
<sequence>MSTDQLPSSVFDSLLAKLLRIVELTQRPGGTVTPQAKQELLHATNDFKDALSRSKELANALPGGELLLQEQDDVIAMLERLKQNKLQQLVEFSAQEVNTAVANPQPNNQMEVDSNASTPA</sequence>
<keyword evidence="2" id="KW-1185">Reference proteome</keyword>
<reference evidence="1" key="1">
    <citation type="submission" date="2021-02" db="EMBL/GenBank/DDBJ databases">
        <authorList>
            <consortium name="DOE Joint Genome Institute"/>
            <person name="Ahrendt S."/>
            <person name="Looney B.P."/>
            <person name="Miyauchi S."/>
            <person name="Morin E."/>
            <person name="Drula E."/>
            <person name="Courty P.E."/>
            <person name="Chicoki N."/>
            <person name="Fauchery L."/>
            <person name="Kohler A."/>
            <person name="Kuo A."/>
            <person name="Labutti K."/>
            <person name="Pangilinan J."/>
            <person name="Lipzen A."/>
            <person name="Riley R."/>
            <person name="Andreopoulos W."/>
            <person name="He G."/>
            <person name="Johnson J."/>
            <person name="Barry K.W."/>
            <person name="Grigoriev I.V."/>
            <person name="Nagy L."/>
            <person name="Hibbett D."/>
            <person name="Henrissat B."/>
            <person name="Matheny P.B."/>
            <person name="Labbe J."/>
            <person name="Martin F."/>
        </authorList>
    </citation>
    <scope>NUCLEOTIDE SEQUENCE</scope>
    <source>
        <strain evidence="1">FP105234-sp</strain>
    </source>
</reference>
<evidence type="ECO:0000313" key="2">
    <source>
        <dbReference type="Proteomes" id="UP000814033"/>
    </source>
</evidence>